<evidence type="ECO:0000313" key="1">
    <source>
        <dbReference type="EMBL" id="KAI1720965.1"/>
    </source>
</evidence>
<keyword evidence="2" id="KW-1185">Reference proteome</keyword>
<accession>A0AAD4NCG2</accession>
<dbReference type="AlphaFoldDB" id="A0AAD4NCG2"/>
<organism evidence="1 2">
    <name type="scientific">Ditylenchus destructor</name>
    <dbReference type="NCBI Taxonomy" id="166010"/>
    <lineage>
        <taxon>Eukaryota</taxon>
        <taxon>Metazoa</taxon>
        <taxon>Ecdysozoa</taxon>
        <taxon>Nematoda</taxon>
        <taxon>Chromadorea</taxon>
        <taxon>Rhabditida</taxon>
        <taxon>Tylenchina</taxon>
        <taxon>Tylenchomorpha</taxon>
        <taxon>Sphaerularioidea</taxon>
        <taxon>Anguinidae</taxon>
        <taxon>Anguininae</taxon>
        <taxon>Ditylenchus</taxon>
    </lineage>
</organism>
<evidence type="ECO:0000313" key="2">
    <source>
        <dbReference type="Proteomes" id="UP001201812"/>
    </source>
</evidence>
<proteinExistence type="predicted"/>
<name>A0AAD4NCG2_9BILA</name>
<dbReference type="EMBL" id="JAKKPZ010000005">
    <property type="protein sequence ID" value="KAI1720965.1"/>
    <property type="molecule type" value="Genomic_DNA"/>
</dbReference>
<dbReference type="Proteomes" id="UP001201812">
    <property type="component" value="Unassembled WGS sequence"/>
</dbReference>
<gene>
    <name evidence="1" type="ORF">DdX_05216</name>
</gene>
<protein>
    <submittedName>
        <fullName evidence="1">Uncharacterized protein</fullName>
    </submittedName>
</protein>
<comment type="caution">
    <text evidence="1">The sequence shown here is derived from an EMBL/GenBank/DDBJ whole genome shotgun (WGS) entry which is preliminary data.</text>
</comment>
<reference evidence="1" key="1">
    <citation type="submission" date="2022-01" db="EMBL/GenBank/DDBJ databases">
        <title>Genome Sequence Resource for Two Populations of Ditylenchus destructor, the Migratory Endoparasitic Phytonematode.</title>
        <authorList>
            <person name="Zhang H."/>
            <person name="Lin R."/>
            <person name="Xie B."/>
        </authorList>
    </citation>
    <scope>NUCLEOTIDE SEQUENCE</scope>
    <source>
        <strain evidence="1">BazhouSP</strain>
    </source>
</reference>
<sequence length="97" mass="10946">MQGFKHLDIISDRNLEMPKRSNSSCTECLKLMQSADRISHSQSMEIIPEEFVKNMQENCQLTALCQAIRGNELIFAMAFRDATPGNRTEACYAIGIC</sequence>